<comment type="caution">
    <text evidence="1">The sequence shown here is derived from an EMBL/GenBank/DDBJ whole genome shotgun (WGS) entry which is preliminary data.</text>
</comment>
<evidence type="ECO:0000313" key="1">
    <source>
        <dbReference type="EMBL" id="RQD73040.1"/>
    </source>
</evidence>
<name>A0A424Y9K9_9FIRM</name>
<gene>
    <name evidence="1" type="ORF">D5R97_09960</name>
</gene>
<reference evidence="1 2" key="1">
    <citation type="submission" date="2018-08" db="EMBL/GenBank/DDBJ databases">
        <title>The metabolism and importance of syntrophic acetate oxidation coupled to methane or sulfide production in haloalkaline environments.</title>
        <authorList>
            <person name="Timmers P.H.A."/>
            <person name="Vavourakis C.D."/>
            <person name="Sorokin D.Y."/>
            <person name="Sinninghe Damste J.S."/>
            <person name="Muyzer G."/>
            <person name="Stams A.J.M."/>
            <person name="Plugge C.M."/>
        </authorList>
    </citation>
    <scope>NUCLEOTIDE SEQUENCE [LARGE SCALE GENOMIC DNA]</scope>
    <source>
        <strain evidence="1">MSAO_Bac1</strain>
    </source>
</reference>
<proteinExistence type="predicted"/>
<dbReference type="Pfam" id="PF11148">
    <property type="entry name" value="DUF2922"/>
    <property type="match status" value="1"/>
</dbReference>
<dbReference type="InterPro" id="IPR021321">
    <property type="entry name" value="DUF2922"/>
</dbReference>
<dbReference type="Proteomes" id="UP000285138">
    <property type="component" value="Unassembled WGS sequence"/>
</dbReference>
<evidence type="ECO:0000313" key="2">
    <source>
        <dbReference type="Proteomes" id="UP000285138"/>
    </source>
</evidence>
<organism evidence="1 2">
    <name type="scientific">Candidatus Syntrophonatronum acetioxidans</name>
    <dbReference type="NCBI Taxonomy" id="1795816"/>
    <lineage>
        <taxon>Bacteria</taxon>
        <taxon>Bacillati</taxon>
        <taxon>Bacillota</taxon>
        <taxon>Clostridia</taxon>
        <taxon>Eubacteriales</taxon>
        <taxon>Syntrophomonadaceae</taxon>
        <taxon>Candidatus Syntrophonatronum</taxon>
    </lineage>
</organism>
<dbReference type="EMBL" id="QZAA01000282">
    <property type="protein sequence ID" value="RQD73040.1"/>
    <property type="molecule type" value="Genomic_DNA"/>
</dbReference>
<sequence>MAGIKRLRMRFRDSNDRVVSFTVNPALTPVNESDVLALMDLIISSNSFYTFTGGDIISKVDATLYTIEEEEIEIGIE</sequence>
<protein>
    <submittedName>
        <fullName evidence="1">DUF2922 domain-containing protein</fullName>
    </submittedName>
</protein>
<dbReference type="AlphaFoldDB" id="A0A424Y9K9"/>
<accession>A0A424Y9K9</accession>